<dbReference type="InterPro" id="IPR042635">
    <property type="entry name" value="MEGF10/SREC1/2-like"/>
</dbReference>
<dbReference type="Gene3D" id="2.170.300.10">
    <property type="entry name" value="Tie2 ligand-binding domain superfamily"/>
    <property type="match status" value="1"/>
</dbReference>
<dbReference type="GO" id="GO:0016301">
    <property type="term" value="F:kinase activity"/>
    <property type="evidence" value="ECO:0007669"/>
    <property type="project" value="UniProtKB-KW"/>
</dbReference>
<gene>
    <name evidence="2" type="ORF">BU61_1969</name>
</gene>
<organism evidence="2 3">
    <name type="scientific">Pontoporia blainvillei</name>
    <name type="common">Franciscana</name>
    <name type="synonym">Delphinus blainvillei</name>
    <dbReference type="NCBI Taxonomy" id="48723"/>
    <lineage>
        <taxon>Eukaryota</taxon>
        <taxon>Metazoa</taxon>
        <taxon>Chordata</taxon>
        <taxon>Craniata</taxon>
        <taxon>Vertebrata</taxon>
        <taxon>Euteleostomi</taxon>
        <taxon>Mammalia</taxon>
        <taxon>Eutheria</taxon>
        <taxon>Laurasiatheria</taxon>
        <taxon>Artiodactyla</taxon>
        <taxon>Whippomorpha</taxon>
        <taxon>Cetacea</taxon>
        <taxon>Odontoceti</taxon>
        <taxon>Pontoporiidae</taxon>
        <taxon>Pontoporia</taxon>
    </lineage>
</organism>
<dbReference type="EMBL" id="PGGH01066010">
    <property type="protein sequence ID" value="NIG58853.1"/>
    <property type="molecule type" value="Genomic_DNA"/>
</dbReference>
<evidence type="ECO:0000313" key="2">
    <source>
        <dbReference type="EMBL" id="NIG58853.1"/>
    </source>
</evidence>
<sequence length="224" mass="24337">MSNGMLFDRKAKEMTRVSLESQLAVVLGVQVRSPNLSGSDYGLAPPGGKLPDAAENIDGDSELSSFIHSVPRHEVPDILEVHLPHAQPQDAGVYSARYIGGNLFTSAFTRLIVRTCELHTFGRTCKERCSGPEGCKSYVFCLPDPYGCSCATGWKGLQCNEACQPGYYGPDCKLRCSCTNGEMCDRFQGCLCSPGHQGLQCEKEGPAFSLDIHNSGRIMWKGFG</sequence>
<keyword evidence="3" id="KW-1185">Reference proteome</keyword>
<dbReference type="PANTHER" id="PTHR24043:SF8">
    <property type="entry name" value="EGF-LIKE DOMAIN-CONTAINING PROTEIN"/>
    <property type="match status" value="1"/>
</dbReference>
<dbReference type="Proteomes" id="UP001165941">
    <property type="component" value="Unassembled WGS sequence"/>
</dbReference>
<reference evidence="2" key="1">
    <citation type="submission" date="2018-05" db="EMBL/GenBank/DDBJ databases">
        <authorList>
            <person name="Pedro S.L.S."/>
            <person name="Freitas R.C."/>
            <person name="Barreto A.S."/>
            <person name="Lima A.O.S."/>
        </authorList>
    </citation>
    <scope>NUCLEOTIDE SEQUENCE</scope>
    <source>
        <strain evidence="2">BP203</strain>
        <tissue evidence="2">Muscle</tissue>
    </source>
</reference>
<keyword evidence="2" id="KW-0418">Kinase</keyword>
<keyword evidence="1" id="KW-0245">EGF-like domain</keyword>
<proteinExistence type="predicted"/>
<keyword evidence="2" id="KW-0808">Transferase</keyword>
<accession>A0ABX0S184</accession>
<protein>
    <submittedName>
        <fullName evidence="2">TEK tyrosine kinase, endothelial</fullName>
    </submittedName>
</protein>
<comment type="caution">
    <text evidence="2">The sequence shown here is derived from an EMBL/GenBank/DDBJ whole genome shotgun (WGS) entry which is preliminary data.</text>
</comment>
<evidence type="ECO:0000313" key="3">
    <source>
        <dbReference type="Proteomes" id="UP001165941"/>
    </source>
</evidence>
<name>A0ABX0S184_PONBL</name>
<dbReference type="PANTHER" id="PTHR24043">
    <property type="entry name" value="SCAVENGER RECEPTOR CLASS F"/>
    <property type="match status" value="1"/>
</dbReference>
<evidence type="ECO:0000256" key="1">
    <source>
        <dbReference type="ARBA" id="ARBA00022536"/>
    </source>
</evidence>